<dbReference type="Pfam" id="PF13832">
    <property type="entry name" value="zf-HC5HC2H_2"/>
    <property type="match status" value="1"/>
</dbReference>
<dbReference type="PROSITE" id="PS51038">
    <property type="entry name" value="BAH"/>
    <property type="match status" value="1"/>
</dbReference>
<dbReference type="InterPro" id="IPR029617">
    <property type="entry name" value="Snt2"/>
</dbReference>
<dbReference type="InterPro" id="IPR001005">
    <property type="entry name" value="SANT/Myb"/>
</dbReference>
<evidence type="ECO:0000259" key="6">
    <source>
        <dbReference type="PROSITE" id="PS50016"/>
    </source>
</evidence>
<dbReference type="SMART" id="SM00439">
    <property type="entry name" value="BAH"/>
    <property type="match status" value="1"/>
</dbReference>
<feature type="domain" description="GATA-type" evidence="7">
    <location>
        <begin position="502"/>
        <end position="560"/>
    </location>
</feature>
<dbReference type="Proteomes" id="UP000077266">
    <property type="component" value="Unassembled WGS sequence"/>
</dbReference>
<dbReference type="PANTHER" id="PTHR47672:SF1">
    <property type="entry name" value="E3 UBIQUITIN-PROTEIN LIGASE SNT2"/>
    <property type="match status" value="1"/>
</dbReference>
<feature type="region of interest" description="Disordered" evidence="5">
    <location>
        <begin position="237"/>
        <end position="261"/>
    </location>
</feature>
<dbReference type="CDD" id="cd15571">
    <property type="entry name" value="ePHD"/>
    <property type="match status" value="1"/>
</dbReference>
<dbReference type="PROSITE" id="PS50016">
    <property type="entry name" value="ZF_PHD_2"/>
    <property type="match status" value="1"/>
</dbReference>
<feature type="domain" description="PHD-type" evidence="6">
    <location>
        <begin position="178"/>
        <end position="230"/>
    </location>
</feature>
<dbReference type="PROSITE" id="PS01359">
    <property type="entry name" value="ZF_PHD_1"/>
    <property type="match status" value="1"/>
</dbReference>
<dbReference type="SMART" id="SM00249">
    <property type="entry name" value="PHD"/>
    <property type="match status" value="2"/>
</dbReference>
<dbReference type="InterPro" id="IPR017884">
    <property type="entry name" value="SANT_dom"/>
</dbReference>
<dbReference type="STRING" id="1314781.A0A165N0K3"/>
<dbReference type="CDD" id="cd15497">
    <property type="entry name" value="PHD1_Snt2p_like"/>
    <property type="match status" value="1"/>
</dbReference>
<dbReference type="InterPro" id="IPR000679">
    <property type="entry name" value="Znf_GATA"/>
</dbReference>
<dbReference type="PROSITE" id="PS51805">
    <property type="entry name" value="EPHD"/>
    <property type="match status" value="1"/>
</dbReference>
<evidence type="ECO:0000256" key="4">
    <source>
        <dbReference type="PROSITE-ProRule" id="PRU00094"/>
    </source>
</evidence>
<dbReference type="InterPro" id="IPR001025">
    <property type="entry name" value="BAH_dom"/>
</dbReference>
<organism evidence="11 12">
    <name type="scientific">Exidia glandulosa HHB12029</name>
    <dbReference type="NCBI Taxonomy" id="1314781"/>
    <lineage>
        <taxon>Eukaryota</taxon>
        <taxon>Fungi</taxon>
        <taxon>Dikarya</taxon>
        <taxon>Basidiomycota</taxon>
        <taxon>Agaricomycotina</taxon>
        <taxon>Agaricomycetes</taxon>
        <taxon>Auriculariales</taxon>
        <taxon>Exidiaceae</taxon>
        <taxon>Exidia</taxon>
    </lineage>
</organism>
<dbReference type="InterPro" id="IPR019786">
    <property type="entry name" value="Zinc_finger_PHD-type_CS"/>
</dbReference>
<keyword evidence="12" id="KW-1185">Reference proteome</keyword>
<dbReference type="Pfam" id="PF00628">
    <property type="entry name" value="PHD"/>
    <property type="match status" value="1"/>
</dbReference>
<dbReference type="PROSITE" id="PS50114">
    <property type="entry name" value="GATA_ZN_FINGER_2"/>
    <property type="match status" value="1"/>
</dbReference>
<dbReference type="SUPFAM" id="SSF57903">
    <property type="entry name" value="FYVE/PHD zinc finger"/>
    <property type="match status" value="2"/>
</dbReference>
<dbReference type="SUPFAM" id="SSF57716">
    <property type="entry name" value="Glucocorticoid receptor-like (DNA-binding domain)"/>
    <property type="match status" value="1"/>
</dbReference>
<dbReference type="SMART" id="SM00401">
    <property type="entry name" value="ZnF_GATA"/>
    <property type="match status" value="1"/>
</dbReference>
<dbReference type="GO" id="GO:0004842">
    <property type="term" value="F:ubiquitin-protein transferase activity"/>
    <property type="evidence" value="ECO:0007669"/>
    <property type="project" value="TreeGrafter"/>
</dbReference>
<dbReference type="SMART" id="SM00717">
    <property type="entry name" value="SANT"/>
    <property type="match status" value="1"/>
</dbReference>
<dbReference type="Gene3D" id="3.30.40.10">
    <property type="entry name" value="Zinc/RING finger domain, C3HC4 (zinc finger)"/>
    <property type="match status" value="2"/>
</dbReference>
<evidence type="ECO:0008006" key="13">
    <source>
        <dbReference type="Google" id="ProtNLM"/>
    </source>
</evidence>
<dbReference type="InterPro" id="IPR011011">
    <property type="entry name" value="Znf_FYVE_PHD"/>
</dbReference>
<dbReference type="InterPro" id="IPR009057">
    <property type="entry name" value="Homeodomain-like_sf"/>
</dbReference>
<dbReference type="AlphaFoldDB" id="A0A165N0K3"/>
<protein>
    <recommendedName>
        <fullName evidence="13">BAH-domain-containing protein</fullName>
    </recommendedName>
</protein>
<dbReference type="Gene3D" id="2.30.30.490">
    <property type="match status" value="1"/>
</dbReference>
<evidence type="ECO:0000259" key="7">
    <source>
        <dbReference type="PROSITE" id="PS50114"/>
    </source>
</evidence>
<evidence type="ECO:0000313" key="11">
    <source>
        <dbReference type="EMBL" id="KZW00035.1"/>
    </source>
</evidence>
<reference evidence="11 12" key="1">
    <citation type="journal article" date="2016" name="Mol. Biol. Evol.">
        <title>Comparative Genomics of Early-Diverging Mushroom-Forming Fungi Provides Insights into the Origins of Lignocellulose Decay Capabilities.</title>
        <authorList>
            <person name="Nagy L.G."/>
            <person name="Riley R."/>
            <person name="Tritt A."/>
            <person name="Adam C."/>
            <person name="Daum C."/>
            <person name="Floudas D."/>
            <person name="Sun H."/>
            <person name="Yadav J.S."/>
            <person name="Pangilinan J."/>
            <person name="Larsson K.H."/>
            <person name="Matsuura K."/>
            <person name="Barry K."/>
            <person name="Labutti K."/>
            <person name="Kuo R."/>
            <person name="Ohm R.A."/>
            <person name="Bhattacharya S.S."/>
            <person name="Shirouzu T."/>
            <person name="Yoshinaga Y."/>
            <person name="Martin F.M."/>
            <person name="Grigoriev I.V."/>
            <person name="Hibbett D.S."/>
        </authorList>
    </citation>
    <scope>NUCLEOTIDE SEQUENCE [LARGE SCALE GENOMIC DNA]</scope>
    <source>
        <strain evidence="11 12">HHB12029</strain>
    </source>
</reference>
<dbReference type="InterPro" id="IPR043151">
    <property type="entry name" value="BAH_sf"/>
</dbReference>
<dbReference type="GO" id="GO:0003682">
    <property type="term" value="F:chromatin binding"/>
    <property type="evidence" value="ECO:0007669"/>
    <property type="project" value="InterPro"/>
</dbReference>
<keyword evidence="3" id="KW-0862">Zinc</keyword>
<dbReference type="PANTHER" id="PTHR47672">
    <property type="entry name" value="E3 UBIQUITIN-PROTEIN LIGASE SNT2"/>
    <property type="match status" value="1"/>
</dbReference>
<proteinExistence type="predicted"/>
<dbReference type="GO" id="GO:0048189">
    <property type="term" value="C:Lid2 complex"/>
    <property type="evidence" value="ECO:0007669"/>
    <property type="project" value="TreeGrafter"/>
</dbReference>
<dbReference type="GO" id="GO:0006355">
    <property type="term" value="P:regulation of DNA-templated transcription"/>
    <property type="evidence" value="ECO:0007669"/>
    <property type="project" value="InterPro"/>
</dbReference>
<evidence type="ECO:0000259" key="10">
    <source>
        <dbReference type="PROSITE" id="PS51805"/>
    </source>
</evidence>
<evidence type="ECO:0000256" key="2">
    <source>
        <dbReference type="ARBA" id="ARBA00022771"/>
    </source>
</evidence>
<dbReference type="EMBL" id="KV425904">
    <property type="protein sequence ID" value="KZW00035.1"/>
    <property type="molecule type" value="Genomic_DNA"/>
</dbReference>
<keyword evidence="2 4" id="KW-0863">Zinc-finger</keyword>
<dbReference type="Pfam" id="PF01426">
    <property type="entry name" value="BAH"/>
    <property type="match status" value="1"/>
</dbReference>
<name>A0A165N0K3_EXIGL</name>
<feature type="domain" description="PHD-type" evidence="10">
    <location>
        <begin position="655"/>
        <end position="789"/>
    </location>
</feature>
<feature type="domain" description="BAH" evidence="8">
    <location>
        <begin position="11"/>
        <end position="141"/>
    </location>
</feature>
<gene>
    <name evidence="11" type="ORF">EXIGLDRAFT_723185</name>
</gene>
<dbReference type="Gene3D" id="1.10.10.60">
    <property type="entry name" value="Homeodomain-like"/>
    <property type="match status" value="1"/>
</dbReference>
<evidence type="ECO:0000256" key="3">
    <source>
        <dbReference type="ARBA" id="ARBA00022833"/>
    </source>
</evidence>
<dbReference type="Gene3D" id="3.30.50.10">
    <property type="entry name" value="Erythroid Transcription Factor GATA-1, subunit A"/>
    <property type="match status" value="1"/>
</dbReference>
<evidence type="ECO:0000313" key="12">
    <source>
        <dbReference type="Proteomes" id="UP000077266"/>
    </source>
</evidence>
<dbReference type="PROSITE" id="PS51293">
    <property type="entry name" value="SANT"/>
    <property type="match status" value="1"/>
</dbReference>
<dbReference type="GO" id="GO:0008270">
    <property type="term" value="F:zinc ion binding"/>
    <property type="evidence" value="ECO:0007669"/>
    <property type="project" value="UniProtKB-KW"/>
</dbReference>
<evidence type="ECO:0000259" key="9">
    <source>
        <dbReference type="PROSITE" id="PS51293"/>
    </source>
</evidence>
<dbReference type="InterPro" id="IPR019787">
    <property type="entry name" value="Znf_PHD-finger"/>
</dbReference>
<dbReference type="InterPro" id="IPR001965">
    <property type="entry name" value="Znf_PHD"/>
</dbReference>
<keyword evidence="1" id="KW-0479">Metal-binding</keyword>
<evidence type="ECO:0000256" key="1">
    <source>
        <dbReference type="ARBA" id="ARBA00022723"/>
    </source>
</evidence>
<dbReference type="FunCoup" id="A0A165N0K3">
    <property type="interactions" value="209"/>
</dbReference>
<dbReference type="OrthoDB" id="336088at2759"/>
<evidence type="ECO:0000259" key="8">
    <source>
        <dbReference type="PROSITE" id="PS51038"/>
    </source>
</evidence>
<dbReference type="GO" id="GO:0043565">
    <property type="term" value="F:sequence-specific DNA binding"/>
    <property type="evidence" value="ECO:0007669"/>
    <property type="project" value="InterPro"/>
</dbReference>
<feature type="domain" description="SANT" evidence="9">
    <location>
        <begin position="413"/>
        <end position="462"/>
    </location>
</feature>
<dbReference type="InParanoid" id="A0A165N0K3"/>
<dbReference type="InterPro" id="IPR013083">
    <property type="entry name" value="Znf_RING/FYVE/PHD"/>
</dbReference>
<sequence length="942" mass="106167">MEPYWTLKSGERLHINDHVYVSPLWDTRDGTPYSVARIMEFLPPKETDHVPHKGKGKERWTRARVAWFYRPGDVTDRQVSDSRLLLAAIFSEVVPITQLRAKCFVRHRDKIADLVAWKKKPDRFYFNKLFDPYIKKEFEVLLSTEISNLPQNIKDVLCSRYEFIVCEKEVVQELTDPIHLCDTCNAWCANADSVRCDSCKKFFHMACVQPPLMAKPSRGYGWSCATCARRHEEDVDAHDVRHDTPPVRGRGNGRGNKPKRVLNSLADDKESDDHYFKSWPFRYFGQYTVAEDTLDPNDLIFPRAATRVGPRFQATVPNIGEKRPEEIPERGGHATIEILNWVCHMPSDAVNEVERRKGTLTSRRDMQYNVDYLTEVIFRLSQAFISKQPLENVSLKVPTSLRKWKKTETRYTDREWNDEEIRSFSAAVQDYGGELRLIRDDVPTRTMPEIVRYFGKWKNAQLRLQHRQAQLLESSGSKSRRAQVPDSDDEGSVIRFDQESAQPAAIFCGSCRTRDSAVWWKAPKGMPSSVLCDVCGLNWRKYGDHGYSRINRDDPLLAKRIAEKREGTPLTAVTAKRQKVGPMSGDSTPTPPPYGKQPTCQCCKKPNAPGKVLKCKKCALTVHAATCGAMVDEEAAAEWLCDVCQNETGLEASLTFECMLCPRSTSDKKGALNSAAVKRDAGFLRSGKPTEGQSWVHTLCSIFNPDVQYADAGLLRTVEGVSTIPAQKWSAMCNICGLREGAVIRCAECNLDLHASCGWKSNFKFGFEMQAVKPSKRDVTTVVFRSLSGVLVPYVACAHHTVDTKRIFSLCDMSHTGETVLQIYCRTYKQIAAGHSYALLRKARRLDTLIPQPHHHHTKVPDPKTVQSVAEQKCAQCGTEHSPMFYPVLDNDAVDTDGTVVGKKVLCHRCHWPKVHAAVEKGVAEMGLAAREPSALVEPAGA</sequence>
<evidence type="ECO:0000256" key="5">
    <source>
        <dbReference type="SAM" id="MobiDB-lite"/>
    </source>
</evidence>
<dbReference type="InterPro" id="IPR034732">
    <property type="entry name" value="EPHD"/>
</dbReference>
<dbReference type="GO" id="GO:0036205">
    <property type="term" value="P:histone catabolic process"/>
    <property type="evidence" value="ECO:0007669"/>
    <property type="project" value="TreeGrafter"/>
</dbReference>
<dbReference type="InterPro" id="IPR013088">
    <property type="entry name" value="Znf_NHR/GATA"/>
</dbReference>
<dbReference type="SUPFAM" id="SSF46689">
    <property type="entry name" value="Homeodomain-like"/>
    <property type="match status" value="1"/>
</dbReference>
<accession>A0A165N0K3</accession>